<evidence type="ECO:0000313" key="2">
    <source>
        <dbReference type="EMBL" id="VFU21223.1"/>
    </source>
</evidence>
<gene>
    <name evidence="2" type="ORF">SVIM_LOCUS11760</name>
</gene>
<sequence>MVKQQIPLHQVHRVEKLEIFLRLLPVWAAGILLVTANSQWQLQYSAGWTMKRHRSQLRPPLRAKSCRHDIPTENGHRPNLQYSHCNCFCMHLLRKRGTVVENHNLLENPNATVPASVVPQLSLQGISEIFVSVSLCTITRKQETQCLGVKQLDNAITHYMHYKKWTPYLTA</sequence>
<dbReference type="EMBL" id="CAADRP010000002">
    <property type="protein sequence ID" value="VFU21223.1"/>
    <property type="molecule type" value="Genomic_DNA"/>
</dbReference>
<reference evidence="2" key="1">
    <citation type="submission" date="2019-03" db="EMBL/GenBank/DDBJ databases">
        <authorList>
            <person name="Mank J."/>
            <person name="Almeida P."/>
        </authorList>
    </citation>
    <scope>NUCLEOTIDE SEQUENCE</scope>
    <source>
        <strain evidence="2">78183</strain>
    </source>
</reference>
<proteinExistence type="predicted"/>
<protein>
    <submittedName>
        <fullName evidence="2">Uncharacterized protein</fullName>
    </submittedName>
</protein>
<organism evidence="2">
    <name type="scientific">Salix viminalis</name>
    <name type="common">Common osier</name>
    <name type="synonym">Basket willow</name>
    <dbReference type="NCBI Taxonomy" id="40686"/>
    <lineage>
        <taxon>Eukaryota</taxon>
        <taxon>Viridiplantae</taxon>
        <taxon>Streptophyta</taxon>
        <taxon>Embryophyta</taxon>
        <taxon>Tracheophyta</taxon>
        <taxon>Spermatophyta</taxon>
        <taxon>Magnoliopsida</taxon>
        <taxon>eudicotyledons</taxon>
        <taxon>Gunneridae</taxon>
        <taxon>Pentapetalae</taxon>
        <taxon>rosids</taxon>
        <taxon>fabids</taxon>
        <taxon>Malpighiales</taxon>
        <taxon>Salicaceae</taxon>
        <taxon>Saliceae</taxon>
        <taxon>Salix</taxon>
    </lineage>
</organism>
<keyword evidence="1" id="KW-0812">Transmembrane</keyword>
<dbReference type="AlphaFoldDB" id="A0A6N2K081"/>
<accession>A0A6N2K081</accession>
<feature type="transmembrane region" description="Helical" evidence="1">
    <location>
        <begin position="20"/>
        <end position="40"/>
    </location>
</feature>
<evidence type="ECO:0000256" key="1">
    <source>
        <dbReference type="SAM" id="Phobius"/>
    </source>
</evidence>
<name>A0A6N2K081_SALVM</name>
<keyword evidence="1" id="KW-1133">Transmembrane helix</keyword>
<keyword evidence="1" id="KW-0472">Membrane</keyword>